<dbReference type="InterPro" id="IPR034154">
    <property type="entry name" value="TOPRIM_DnaG/twinkle"/>
</dbReference>
<keyword evidence="6" id="KW-0804">Transcription</keyword>
<dbReference type="Proteomes" id="UP000516002">
    <property type="component" value="Segment"/>
</dbReference>
<name>A0A7G1GM25_9CAUD</name>
<dbReference type="RefSeq" id="YP_010090998.1">
    <property type="nucleotide sequence ID" value="NC_055722.1"/>
</dbReference>
<keyword evidence="2" id="KW-0639">Primosome</keyword>
<dbReference type="GO" id="GO:0006269">
    <property type="term" value="P:DNA replication, synthesis of primer"/>
    <property type="evidence" value="ECO:0007669"/>
    <property type="project" value="UniProtKB-KW"/>
</dbReference>
<keyword evidence="1" id="KW-0240">DNA-directed RNA polymerase</keyword>
<dbReference type="GO" id="GO:0003677">
    <property type="term" value="F:DNA binding"/>
    <property type="evidence" value="ECO:0007669"/>
    <property type="project" value="InterPro"/>
</dbReference>
<gene>
    <name evidence="9" type="primary">ORF8</name>
</gene>
<dbReference type="GeneID" id="65108526"/>
<keyword evidence="3" id="KW-0808">Transferase</keyword>
<evidence type="ECO:0000256" key="4">
    <source>
        <dbReference type="ARBA" id="ARBA00022695"/>
    </source>
</evidence>
<dbReference type="KEGG" id="vg:65108526"/>
<evidence type="ECO:0000256" key="3">
    <source>
        <dbReference type="ARBA" id="ARBA00022679"/>
    </source>
</evidence>
<dbReference type="Pfam" id="PF13362">
    <property type="entry name" value="Toprim_3"/>
    <property type="match status" value="1"/>
</dbReference>
<evidence type="ECO:0000256" key="6">
    <source>
        <dbReference type="ARBA" id="ARBA00023163"/>
    </source>
</evidence>
<evidence type="ECO:0000256" key="2">
    <source>
        <dbReference type="ARBA" id="ARBA00022515"/>
    </source>
</evidence>
<dbReference type="GO" id="GO:0016779">
    <property type="term" value="F:nucleotidyltransferase activity"/>
    <property type="evidence" value="ECO:0007669"/>
    <property type="project" value="UniProtKB-KW"/>
</dbReference>
<feature type="compositionally biased region" description="Basic and acidic residues" evidence="7">
    <location>
        <begin position="25"/>
        <end position="40"/>
    </location>
</feature>
<reference evidence="9 10" key="1">
    <citation type="submission" date="2020-02" db="EMBL/GenBank/DDBJ databases">
        <title>Complete genomic sequence of a novel lytic phytopathogenic Burkholderia phage isolated from fallen leaf compost.</title>
        <authorList>
            <person name="Sasaki R."/>
            <person name="Miyashita S."/>
            <person name="Ando S."/>
            <person name="Ito K."/>
            <person name="Tada C."/>
            <person name="Fukuhara T."/>
            <person name="Kormelink R."/>
            <person name="Takahashi H."/>
        </authorList>
    </citation>
    <scope>NUCLEOTIDE SEQUENCE [LARGE SCALE GENOMIC DNA]</scope>
    <source>
        <strain evidence="9 10">FLC5</strain>
    </source>
</reference>
<dbReference type="Gene3D" id="3.40.1360.10">
    <property type="match status" value="1"/>
</dbReference>
<dbReference type="InterPro" id="IPR006171">
    <property type="entry name" value="TOPRIM_dom"/>
</dbReference>
<proteinExistence type="predicted"/>
<dbReference type="SUPFAM" id="SSF57783">
    <property type="entry name" value="Zinc beta-ribbon"/>
    <property type="match status" value="1"/>
</dbReference>
<evidence type="ECO:0000256" key="5">
    <source>
        <dbReference type="ARBA" id="ARBA00022705"/>
    </source>
</evidence>
<dbReference type="GO" id="GO:0000428">
    <property type="term" value="C:DNA-directed RNA polymerase complex"/>
    <property type="evidence" value="ECO:0007669"/>
    <property type="project" value="UniProtKB-KW"/>
</dbReference>
<dbReference type="Gene3D" id="3.90.580.10">
    <property type="entry name" value="Zinc finger, CHC2-type domain"/>
    <property type="match status" value="1"/>
</dbReference>
<keyword evidence="4" id="KW-0548">Nucleotidyltransferase</keyword>
<protein>
    <submittedName>
        <fullName evidence="9">Zinc finger CHC2-family protein</fullName>
    </submittedName>
</protein>
<keyword evidence="5" id="KW-0235">DNA replication</keyword>
<dbReference type="CDD" id="cd01029">
    <property type="entry name" value="TOPRIM_primases"/>
    <property type="match status" value="1"/>
</dbReference>
<feature type="domain" description="Toprim" evidence="8">
    <location>
        <begin position="225"/>
        <end position="344"/>
    </location>
</feature>
<sequence>MASIEELKRRIDLHDLADRLGIKKGKGGEKANYHSPHTTDKTPSLSIFPALPEKGTGWKDHTTGKGGSCIDLVMYVQGCDVSEAMKYLHEAFGIPFDRIDKPAEQTRTKTAVDYIAERSIELREKARDYLKGRGITDAVIDRGFKCKTIGFNDWTSPKRPAGEVGHGGPAVVFLVHTLNASQLVAADMRYFDPALNGNVKTQTQGEKDGHGWTVDPRKLLAAHRVVIVESAINALSVDSLNIPGTAAYALRGVGNVDNIDFTFLRGKQIVICLDNDEPIAEGKPRAGERPGPDAACKLYERLTALNIACILVDQADWVKDLADGSNKAESINDVNDYLQLRGPDELRKALDTYEQWLIPGMAGDTTRKGKPRVFLPSHDFAQYWRFRSRLDFSTFIAKAGETDEDAPTHIDLAGFRVASFSRVSVASASSTMTGDPDNAPTVYFAVTVQTPRHGADLTRAVLNDKQIHNLNVWNQFGPIWEPKRFSRMVTILERTAHLGARTAANFVGLAWRDGRLVVNEGPDCYFTNPEQQCPYDKLTFPSGAASDAARVIGAYQETFKSNAAALALVWGLGGHLKALLGFWPHMMMQADKSAGKSTLIKALERTIGFTMFSGQSLQTEFRLLTSISHTSHPVGWEELSARKQDVIDKAVGLLQENYQYTITKRGSEMTEYVLSAPVLLAGEDVPVRSLHGKLVRTNLTGKKGPMLPRDLPRFPVRQWLQYLAELDRDTVLDKYEELRAHCLKKSCGSGDDEGGKRMASNYAALLLAWGYLCDFAGVPTNAGDFGADLLAEMNRHVSETSADRSPWVWILETALSEIDSGAFKHPFKFDDVEGEDCLLVRPAHIMDHIAGSNNLREKWNALPVKTPAVFRRQLLSAGVAVGDKEIERTIHQKRVQHLTPLSLKRLAGYGLSVARNLNHVHEN</sequence>
<dbReference type="GO" id="GO:0008270">
    <property type="term" value="F:zinc ion binding"/>
    <property type="evidence" value="ECO:0007669"/>
    <property type="project" value="InterPro"/>
</dbReference>
<evidence type="ECO:0000313" key="9">
    <source>
        <dbReference type="EMBL" id="BCB23180.1"/>
    </source>
</evidence>
<evidence type="ECO:0000259" key="8">
    <source>
        <dbReference type="Pfam" id="PF13362"/>
    </source>
</evidence>
<evidence type="ECO:0000256" key="1">
    <source>
        <dbReference type="ARBA" id="ARBA00022478"/>
    </source>
</evidence>
<keyword evidence="10" id="KW-1185">Reference proteome</keyword>
<feature type="region of interest" description="Disordered" evidence="7">
    <location>
        <begin position="25"/>
        <end position="46"/>
    </location>
</feature>
<dbReference type="InterPro" id="IPR036977">
    <property type="entry name" value="DNA_primase_Znf_CHC2"/>
</dbReference>
<organism evidence="9 10">
    <name type="scientific">Burkholderia phage FLC5</name>
    <dbReference type="NCBI Taxonomy" id="2716322"/>
    <lineage>
        <taxon>Viruses</taxon>
        <taxon>Duplodnaviria</taxon>
        <taxon>Heunggongvirae</taxon>
        <taxon>Uroviricota</taxon>
        <taxon>Caudoviricetes</taxon>
        <taxon>Peduoviridae</taxon>
        <taxon>Kisquattuordecimvirus</taxon>
        <taxon>Kisquattuordecimvirus FLC5</taxon>
    </lineage>
</organism>
<evidence type="ECO:0000256" key="7">
    <source>
        <dbReference type="SAM" id="MobiDB-lite"/>
    </source>
</evidence>
<evidence type="ECO:0000313" key="10">
    <source>
        <dbReference type="Proteomes" id="UP000516002"/>
    </source>
</evidence>
<dbReference type="EMBL" id="LC528882">
    <property type="protein sequence ID" value="BCB23180.1"/>
    <property type="molecule type" value="Genomic_DNA"/>
</dbReference>
<accession>A0A7G1GM25</accession>